<evidence type="ECO:0000313" key="2">
    <source>
        <dbReference type="EMBL" id="RLO07365.1"/>
    </source>
</evidence>
<reference evidence="2 3" key="1">
    <citation type="journal article" date="2018" name="J. Invertebr. Pathol.">
        <title>New genotyping method for the causative agent of crayfish plague (Aphanomyces astaci) based on whole genome data.</title>
        <authorList>
            <person name="Minardi D."/>
            <person name="Studholme D.J."/>
            <person name="van der Giezen M."/>
            <person name="Pretto T."/>
            <person name="Oidtmann B."/>
        </authorList>
    </citation>
    <scope>NUCLEOTIDE SEQUENCE [LARGE SCALE GENOMIC DNA]</scope>
    <source>
        <strain evidence="2 3">KB13</strain>
    </source>
</reference>
<feature type="region of interest" description="Disordered" evidence="1">
    <location>
        <begin position="420"/>
        <end position="443"/>
    </location>
</feature>
<evidence type="ECO:0000313" key="3">
    <source>
        <dbReference type="Proteomes" id="UP000275652"/>
    </source>
</evidence>
<accession>A0A9X8E0M7</accession>
<feature type="compositionally biased region" description="Basic and acidic residues" evidence="1">
    <location>
        <begin position="420"/>
        <end position="431"/>
    </location>
</feature>
<organism evidence="2 3">
    <name type="scientific">Aphanomyces astaci</name>
    <name type="common">Crayfish plague agent</name>
    <dbReference type="NCBI Taxonomy" id="112090"/>
    <lineage>
        <taxon>Eukaryota</taxon>
        <taxon>Sar</taxon>
        <taxon>Stramenopiles</taxon>
        <taxon>Oomycota</taxon>
        <taxon>Saprolegniomycetes</taxon>
        <taxon>Saprolegniales</taxon>
        <taxon>Verrucalvaceae</taxon>
        <taxon>Aphanomyces</taxon>
    </lineage>
</organism>
<dbReference type="AlphaFoldDB" id="A0A9X8E0M7"/>
<proteinExistence type="predicted"/>
<feature type="compositionally biased region" description="Acidic residues" evidence="1">
    <location>
        <begin position="325"/>
        <end position="334"/>
    </location>
</feature>
<protein>
    <submittedName>
        <fullName evidence="2">Uncharacterized protein</fullName>
    </submittedName>
</protein>
<comment type="caution">
    <text evidence="2">The sequence shown here is derived from an EMBL/GenBank/DDBJ whole genome shotgun (WGS) entry which is preliminary data.</text>
</comment>
<evidence type="ECO:0000256" key="1">
    <source>
        <dbReference type="SAM" id="MobiDB-lite"/>
    </source>
</evidence>
<feature type="region of interest" description="Disordered" evidence="1">
    <location>
        <begin position="325"/>
        <end position="369"/>
    </location>
</feature>
<gene>
    <name evidence="2" type="ORF">DYB28_000680</name>
</gene>
<dbReference type="EMBL" id="QUTI01023533">
    <property type="protein sequence ID" value="RLO07365.1"/>
    <property type="molecule type" value="Genomic_DNA"/>
</dbReference>
<name>A0A9X8E0M7_APHAT</name>
<sequence length="474" mass="54125">MLKALSMHDVNDIVRAYNAWKNVNDITLRQDYDATPHTRPLMLDQCDQRSSTQKLKDAEVDEADQVVPDVRTFQLQRRKAIRTAIAPEKNVDNRKVLVAATRAKGHLLTSDEHRLLLAMEEEDCRYHLHMWKHWQQQDTSHVPTPNLAFLQLNATSRWRPREEYFRVPRYWSKYIKIAEQLPSDCFTFYVSALQCLQFAVPNRSQQADYYIPSDVLYPLFVKKAVMALRTIASDANIDEAKWYATLRECRVLFPGVHCALSQDTDGFGIYPPVILPATVYEKNVVKLYGKCLMQSDQSEINIDSFLRLEMADEGKKCKASEIAEDADESVEEAEAQAPQVEAVDLTAESDDDAGAAPTEDAAEMAQSKADWEAKAAVKRERLGQLEQQEAADLVKSAMHTVGADGVQKLLEKHLAREEAAKKVRTTEEAKAKRSQRPQLIRLTKQRLRRPDEVWLGHHRVMGENEEIRASREPP</sequence>
<dbReference type="Proteomes" id="UP000275652">
    <property type="component" value="Unassembled WGS sequence"/>
</dbReference>